<evidence type="ECO:0000313" key="12">
    <source>
        <dbReference type="Proteomes" id="UP000823614"/>
    </source>
</evidence>
<dbReference type="Gene3D" id="3.40.1170.10">
    <property type="entry name" value="DNA repair protein MutS, domain I"/>
    <property type="match status" value="1"/>
</dbReference>
<evidence type="ECO:0000256" key="6">
    <source>
        <dbReference type="ARBA" id="ARBA00023125"/>
    </source>
</evidence>
<dbReference type="InterPro" id="IPR007695">
    <property type="entry name" value="DNA_mismatch_repair_MutS-lik_N"/>
</dbReference>
<dbReference type="SUPFAM" id="SSF48334">
    <property type="entry name" value="DNA repair protein MutS, domain III"/>
    <property type="match status" value="1"/>
</dbReference>
<dbReference type="NCBIfam" id="TIGR01070">
    <property type="entry name" value="mutS1"/>
    <property type="match status" value="1"/>
</dbReference>
<name>A0A9D9E6W7_9LACO</name>
<sequence>MKNKNTPMMEQYIKIKKNYSDAFLFYRVGDFYELFNDDAIKGAKLLELTLTSRNKNSSNNIPMCGVPYHSVQNYINVLVDKGYKVAICDQVENPAEAQGTVKREVTQVITPGIRINNKSDENNYISVLLKKNGLYGFAYSDISTGEIYSTHLESFEEVLDEINSIQTKELVLDESIDSKDLILLKKIGVLISKYDDNKEFDEFEFTKLVSNISNNLEKDAILLLIAYMQNTQKRSLSYLQSPVSYIPNNFLRMDRYARKNLELIVNNTTNKHSGTLLWIINETKTAMGGRLLKQWLERPLLSKEKILNRQNIVQEFIDNYFERANLQDSLEGVYDLERLVSKVSFGNANAKDLIQLKNSLKQVPKIVYSISNLNSKYFSKLISEIYNVDDLVEMIESSIIDDPPLSITEGNIIKDGFSDSLDEYRNIINNNQQWIANLEAKERKLTGIKKLKIGYNKVFGYYIEVSKNNIDKVPTERYIRKQTLTNSERFSTVDLKERESKILEAESKTVALEYDLFNEIRNKLKNSTEKLQKIAKSIAELDVLQSFANVSEKFNFTRPIINNGHNINIIDGRHPVVERVIGRENYVPNDILLSKNNNIQLITGPNMSGKSTYMRQLALIVILTQIGCFVPAKEASLPIFDQIFTRIGAADDLVSGNSTFMVEMQEANDALRNATENSLIIFDEIGRGTATYDGMALAQSIIEYIHNNIHAKTLFSTHYHELTLLEKKLPELVNVHVGAIEKNGELIFLHKVKNGAVDKSYGIHVAKLAGLPNDLLQRAKDILQILEQEDHQKVNEDSKQLTLFDSGDSNSQILRELKKIDLMNITPLELMNKIDKLKRKIDD</sequence>
<dbReference type="InterPro" id="IPR036187">
    <property type="entry name" value="DNA_mismatch_repair_MutS_sf"/>
</dbReference>
<keyword evidence="3 8" id="KW-0547">Nucleotide-binding</keyword>
<evidence type="ECO:0000256" key="9">
    <source>
        <dbReference type="RuleBase" id="RU003756"/>
    </source>
</evidence>
<dbReference type="SMART" id="SM00534">
    <property type="entry name" value="MUTSac"/>
    <property type="match status" value="1"/>
</dbReference>
<feature type="binding site" evidence="8">
    <location>
        <begin position="604"/>
        <end position="611"/>
    </location>
    <ligand>
        <name>ATP</name>
        <dbReference type="ChEBI" id="CHEBI:30616"/>
    </ligand>
</feature>
<dbReference type="GO" id="GO:0005524">
    <property type="term" value="F:ATP binding"/>
    <property type="evidence" value="ECO:0007669"/>
    <property type="project" value="UniProtKB-UniRule"/>
</dbReference>
<comment type="similarity">
    <text evidence="1 8 9">Belongs to the DNA mismatch repair MutS family.</text>
</comment>
<dbReference type="InterPro" id="IPR045076">
    <property type="entry name" value="MutS"/>
</dbReference>
<dbReference type="FunFam" id="3.40.1170.10:FF:000001">
    <property type="entry name" value="DNA mismatch repair protein MutS"/>
    <property type="match status" value="1"/>
</dbReference>
<feature type="domain" description="DNA mismatch repair proteins mutS family" evidence="10">
    <location>
        <begin position="678"/>
        <end position="694"/>
    </location>
</feature>
<dbReference type="FunFam" id="3.40.50.300:FF:000896">
    <property type="entry name" value="DNA mismatch repair protein MutS"/>
    <property type="match status" value="1"/>
</dbReference>
<reference evidence="11" key="1">
    <citation type="submission" date="2020-10" db="EMBL/GenBank/DDBJ databases">
        <authorList>
            <person name="Gilroy R."/>
        </authorList>
    </citation>
    <scope>NUCLEOTIDE SEQUENCE</scope>
    <source>
        <strain evidence="11">C6-149</strain>
    </source>
</reference>
<dbReference type="SUPFAM" id="SSF55271">
    <property type="entry name" value="DNA repair protein MutS, domain I"/>
    <property type="match status" value="1"/>
</dbReference>
<dbReference type="Pfam" id="PF01624">
    <property type="entry name" value="MutS_I"/>
    <property type="match status" value="1"/>
</dbReference>
<dbReference type="GO" id="GO:0003684">
    <property type="term" value="F:damaged DNA binding"/>
    <property type="evidence" value="ECO:0007669"/>
    <property type="project" value="UniProtKB-UniRule"/>
</dbReference>
<keyword evidence="6 8" id="KW-0238">DNA-binding</keyword>
<proteinExistence type="inferred from homology"/>
<evidence type="ECO:0000256" key="2">
    <source>
        <dbReference type="ARBA" id="ARBA00021982"/>
    </source>
</evidence>
<evidence type="ECO:0000313" key="11">
    <source>
        <dbReference type="EMBL" id="MBO8441460.1"/>
    </source>
</evidence>
<dbReference type="Proteomes" id="UP000823614">
    <property type="component" value="Unassembled WGS sequence"/>
</dbReference>
<dbReference type="AlphaFoldDB" id="A0A9D9E6W7"/>
<evidence type="ECO:0000256" key="4">
    <source>
        <dbReference type="ARBA" id="ARBA00022763"/>
    </source>
</evidence>
<comment type="function">
    <text evidence="8">This protein is involved in the repair of mismatches in DNA. It is possible that it carries out the mismatch recognition step. This protein has a weak ATPase activity.</text>
</comment>
<dbReference type="PANTHER" id="PTHR11361">
    <property type="entry name" value="DNA MISMATCH REPAIR PROTEIN MUTS FAMILY MEMBER"/>
    <property type="match status" value="1"/>
</dbReference>
<dbReference type="Pfam" id="PF00488">
    <property type="entry name" value="MutS_V"/>
    <property type="match status" value="1"/>
</dbReference>
<dbReference type="Gene3D" id="1.10.1420.10">
    <property type="match status" value="2"/>
</dbReference>
<dbReference type="HAMAP" id="MF_00096">
    <property type="entry name" value="MutS"/>
    <property type="match status" value="1"/>
</dbReference>
<dbReference type="InterPro" id="IPR007860">
    <property type="entry name" value="DNA_mmatch_repair_MutS_con_dom"/>
</dbReference>
<protein>
    <recommendedName>
        <fullName evidence="2 8">DNA mismatch repair protein MutS</fullName>
    </recommendedName>
</protein>
<dbReference type="InterPro" id="IPR007696">
    <property type="entry name" value="DNA_mismatch_repair_MutS_core"/>
</dbReference>
<reference evidence="11" key="2">
    <citation type="journal article" date="2021" name="PeerJ">
        <title>Extensive microbial diversity within the chicken gut microbiome revealed by metagenomics and culture.</title>
        <authorList>
            <person name="Gilroy R."/>
            <person name="Ravi A."/>
            <person name="Getino M."/>
            <person name="Pursley I."/>
            <person name="Horton D.L."/>
            <person name="Alikhan N.F."/>
            <person name="Baker D."/>
            <person name="Gharbi K."/>
            <person name="Hall N."/>
            <person name="Watson M."/>
            <person name="Adriaenssens E.M."/>
            <person name="Foster-Nyarko E."/>
            <person name="Jarju S."/>
            <person name="Secka A."/>
            <person name="Antonio M."/>
            <person name="Oren A."/>
            <person name="Chaudhuri R.R."/>
            <person name="La Ragione R."/>
            <person name="Hildebrand F."/>
            <person name="Pallen M.J."/>
        </authorList>
    </citation>
    <scope>NUCLEOTIDE SEQUENCE</scope>
    <source>
        <strain evidence="11">C6-149</strain>
    </source>
</reference>
<dbReference type="InterPro" id="IPR036678">
    <property type="entry name" value="MutS_con_dom_sf"/>
</dbReference>
<dbReference type="Pfam" id="PF05188">
    <property type="entry name" value="MutS_II"/>
    <property type="match status" value="1"/>
</dbReference>
<evidence type="ECO:0000259" key="10">
    <source>
        <dbReference type="PROSITE" id="PS00486"/>
    </source>
</evidence>
<evidence type="ECO:0000256" key="8">
    <source>
        <dbReference type="HAMAP-Rule" id="MF_00096"/>
    </source>
</evidence>
<dbReference type="PANTHER" id="PTHR11361:SF34">
    <property type="entry name" value="DNA MISMATCH REPAIR PROTEIN MSH1, MITOCHONDRIAL"/>
    <property type="match status" value="1"/>
</dbReference>
<dbReference type="InterPro" id="IPR000432">
    <property type="entry name" value="DNA_mismatch_repair_MutS_C"/>
</dbReference>
<organism evidence="11 12">
    <name type="scientific">Candidatus Gallilactobacillus intestinavium</name>
    <dbReference type="NCBI Taxonomy" id="2840838"/>
    <lineage>
        <taxon>Bacteria</taxon>
        <taxon>Bacillati</taxon>
        <taxon>Bacillota</taxon>
        <taxon>Bacilli</taxon>
        <taxon>Lactobacillales</taxon>
        <taxon>Lactobacillaceae</taxon>
        <taxon>Lactobacillaceae incertae sedis</taxon>
        <taxon>Candidatus Gallilactobacillus</taxon>
    </lineage>
</organism>
<keyword evidence="7 8" id="KW-0234">DNA repair</keyword>
<dbReference type="SUPFAM" id="SSF52540">
    <property type="entry name" value="P-loop containing nucleoside triphosphate hydrolases"/>
    <property type="match status" value="1"/>
</dbReference>
<dbReference type="PROSITE" id="PS00486">
    <property type="entry name" value="DNA_MISMATCH_REPAIR_2"/>
    <property type="match status" value="1"/>
</dbReference>
<dbReference type="GO" id="GO:0006298">
    <property type="term" value="P:mismatch repair"/>
    <property type="evidence" value="ECO:0007669"/>
    <property type="project" value="UniProtKB-UniRule"/>
</dbReference>
<dbReference type="GO" id="GO:0005829">
    <property type="term" value="C:cytosol"/>
    <property type="evidence" value="ECO:0007669"/>
    <property type="project" value="TreeGrafter"/>
</dbReference>
<dbReference type="Gene3D" id="3.40.50.300">
    <property type="entry name" value="P-loop containing nucleotide triphosphate hydrolases"/>
    <property type="match status" value="1"/>
</dbReference>
<dbReference type="GO" id="GO:0140664">
    <property type="term" value="F:ATP-dependent DNA damage sensor activity"/>
    <property type="evidence" value="ECO:0007669"/>
    <property type="project" value="InterPro"/>
</dbReference>
<evidence type="ECO:0000256" key="5">
    <source>
        <dbReference type="ARBA" id="ARBA00022840"/>
    </source>
</evidence>
<dbReference type="Pfam" id="PF05192">
    <property type="entry name" value="MutS_III"/>
    <property type="match status" value="1"/>
</dbReference>
<gene>
    <name evidence="8 11" type="primary">mutS</name>
    <name evidence="11" type="ORF">IAA89_03320</name>
</gene>
<dbReference type="NCBIfam" id="NF003810">
    <property type="entry name" value="PRK05399.1"/>
    <property type="match status" value="1"/>
</dbReference>
<dbReference type="GO" id="GO:0030983">
    <property type="term" value="F:mismatched DNA binding"/>
    <property type="evidence" value="ECO:0007669"/>
    <property type="project" value="InterPro"/>
</dbReference>
<dbReference type="InterPro" id="IPR027417">
    <property type="entry name" value="P-loop_NTPase"/>
</dbReference>
<dbReference type="FunFam" id="1.10.1420.10:FF:000007">
    <property type="entry name" value="DNA mismatch repair protein MutS"/>
    <property type="match status" value="1"/>
</dbReference>
<dbReference type="PIRSF" id="PIRSF037677">
    <property type="entry name" value="DNA_mis_repair_Msh6"/>
    <property type="match status" value="1"/>
</dbReference>
<dbReference type="InterPro" id="IPR007861">
    <property type="entry name" value="DNA_mismatch_repair_MutS_clamp"/>
</dbReference>
<dbReference type="SUPFAM" id="SSF53150">
    <property type="entry name" value="DNA repair protein MutS, domain II"/>
    <property type="match status" value="1"/>
</dbReference>
<dbReference type="SMART" id="SM00533">
    <property type="entry name" value="MUTSd"/>
    <property type="match status" value="1"/>
</dbReference>
<dbReference type="CDD" id="cd03284">
    <property type="entry name" value="ABC_MutS1"/>
    <property type="match status" value="1"/>
</dbReference>
<evidence type="ECO:0000256" key="1">
    <source>
        <dbReference type="ARBA" id="ARBA00006271"/>
    </source>
</evidence>
<keyword evidence="5 8" id="KW-0067">ATP-binding</keyword>
<evidence type="ECO:0000256" key="3">
    <source>
        <dbReference type="ARBA" id="ARBA00022741"/>
    </source>
</evidence>
<keyword evidence="4 8" id="KW-0227">DNA damage</keyword>
<accession>A0A9D9E6W7</accession>
<dbReference type="Pfam" id="PF05190">
    <property type="entry name" value="MutS_IV"/>
    <property type="match status" value="1"/>
</dbReference>
<comment type="caution">
    <text evidence="11">The sequence shown here is derived from an EMBL/GenBank/DDBJ whole genome shotgun (WGS) entry which is preliminary data.</text>
</comment>
<dbReference type="InterPro" id="IPR016151">
    <property type="entry name" value="DNA_mismatch_repair_MutS_N"/>
</dbReference>
<evidence type="ECO:0000256" key="7">
    <source>
        <dbReference type="ARBA" id="ARBA00023204"/>
    </source>
</evidence>
<dbReference type="InterPro" id="IPR005748">
    <property type="entry name" value="DNA_mismatch_repair_MutS"/>
</dbReference>
<dbReference type="InterPro" id="IPR017261">
    <property type="entry name" value="DNA_mismatch_repair_MutS/MSH"/>
</dbReference>
<dbReference type="Gene3D" id="3.30.420.110">
    <property type="entry name" value="MutS, connector domain"/>
    <property type="match status" value="1"/>
</dbReference>
<dbReference type="EMBL" id="JADIMP010000053">
    <property type="protein sequence ID" value="MBO8441460.1"/>
    <property type="molecule type" value="Genomic_DNA"/>
</dbReference>